<comment type="caution">
    <text evidence="1">The sequence shown here is derived from an EMBL/GenBank/DDBJ whole genome shotgun (WGS) entry which is preliminary data.</text>
</comment>
<dbReference type="InterPro" id="IPR011250">
    <property type="entry name" value="OMP/PagP_B-barrel"/>
</dbReference>
<name>A0ABP8G4I4_9SPHI</name>
<gene>
    <name evidence="1" type="ORF">GCM10023149_14640</name>
</gene>
<evidence type="ECO:0000313" key="1">
    <source>
        <dbReference type="EMBL" id="GAA4317199.1"/>
    </source>
</evidence>
<protein>
    <recommendedName>
        <fullName evidence="3">Outer membrane protein beta-barrel domain-containing protein</fullName>
    </recommendedName>
</protein>
<evidence type="ECO:0000313" key="2">
    <source>
        <dbReference type="Proteomes" id="UP001500582"/>
    </source>
</evidence>
<keyword evidence="2" id="KW-1185">Reference proteome</keyword>
<reference evidence="2" key="1">
    <citation type="journal article" date="2019" name="Int. J. Syst. Evol. Microbiol.">
        <title>The Global Catalogue of Microorganisms (GCM) 10K type strain sequencing project: providing services to taxonomists for standard genome sequencing and annotation.</title>
        <authorList>
            <consortium name="The Broad Institute Genomics Platform"/>
            <consortium name="The Broad Institute Genome Sequencing Center for Infectious Disease"/>
            <person name="Wu L."/>
            <person name="Ma J."/>
        </authorList>
    </citation>
    <scope>NUCLEOTIDE SEQUENCE [LARGE SCALE GENOMIC DNA]</scope>
    <source>
        <strain evidence="2">JCM 17705</strain>
    </source>
</reference>
<sequence>MALLCLCFTICCSQNAQCQNAGIEYEPVGGYNAFNQGKGIALVLQYGADIPLDNLSVNYRSTSTYGIGVLKKLDDFTVNFNINYHAYPIKWSSRGMAKNTFEVMGFYFGGAYDKLLSNNFKLYGGLDLGGWIKRFDDLVDTSTDCGCETNNANYYFAPKTGFTYLMNNRIGLGLEAKYNLLLTGHDYVTGENGGKLFNSFATSVMISYHF</sequence>
<accession>A0ABP8G4I4</accession>
<dbReference type="SUPFAM" id="SSF56925">
    <property type="entry name" value="OMPA-like"/>
    <property type="match status" value="1"/>
</dbReference>
<dbReference type="RefSeq" id="WP_345210369.1">
    <property type="nucleotide sequence ID" value="NZ_BAABFT010000003.1"/>
</dbReference>
<dbReference type="EMBL" id="BAABFT010000003">
    <property type="protein sequence ID" value="GAA4317199.1"/>
    <property type="molecule type" value="Genomic_DNA"/>
</dbReference>
<dbReference type="Proteomes" id="UP001500582">
    <property type="component" value="Unassembled WGS sequence"/>
</dbReference>
<proteinExistence type="predicted"/>
<evidence type="ECO:0008006" key="3">
    <source>
        <dbReference type="Google" id="ProtNLM"/>
    </source>
</evidence>
<organism evidence="1 2">
    <name type="scientific">Mucilaginibacter gynuensis</name>
    <dbReference type="NCBI Taxonomy" id="1302236"/>
    <lineage>
        <taxon>Bacteria</taxon>
        <taxon>Pseudomonadati</taxon>
        <taxon>Bacteroidota</taxon>
        <taxon>Sphingobacteriia</taxon>
        <taxon>Sphingobacteriales</taxon>
        <taxon>Sphingobacteriaceae</taxon>
        <taxon>Mucilaginibacter</taxon>
    </lineage>
</organism>